<accession>A0A9Q1HJ08</accession>
<comment type="caution">
    <text evidence="1">The sequence shown here is derived from an EMBL/GenBank/DDBJ whole genome shotgun (WGS) entry which is preliminary data.</text>
</comment>
<dbReference type="Proteomes" id="UP001152320">
    <property type="component" value="Chromosome 2"/>
</dbReference>
<keyword evidence="2" id="KW-1185">Reference proteome</keyword>
<gene>
    <name evidence="1" type="ORF">HOLleu_05420</name>
</gene>
<protein>
    <submittedName>
        <fullName evidence="1">Uncharacterized protein</fullName>
    </submittedName>
</protein>
<sequence length="51" mass="5605">MANSFVKSDVEKSSSDNREFVISTSELAQIYTVFNESNPRLSGCKSDALTT</sequence>
<proteinExistence type="predicted"/>
<evidence type="ECO:0000313" key="2">
    <source>
        <dbReference type="Proteomes" id="UP001152320"/>
    </source>
</evidence>
<evidence type="ECO:0000313" key="1">
    <source>
        <dbReference type="EMBL" id="KAJ8046663.1"/>
    </source>
</evidence>
<reference evidence="1" key="1">
    <citation type="submission" date="2021-10" db="EMBL/GenBank/DDBJ databases">
        <title>Tropical sea cucumber genome reveals ecological adaptation and Cuvierian tubules defense mechanism.</title>
        <authorList>
            <person name="Chen T."/>
        </authorList>
    </citation>
    <scope>NUCLEOTIDE SEQUENCE</scope>
    <source>
        <strain evidence="1">Nanhai2018</strain>
        <tissue evidence="1">Muscle</tissue>
    </source>
</reference>
<dbReference type="EMBL" id="JAIZAY010000002">
    <property type="protein sequence ID" value="KAJ8046663.1"/>
    <property type="molecule type" value="Genomic_DNA"/>
</dbReference>
<name>A0A9Q1HJ08_HOLLE</name>
<dbReference type="AlphaFoldDB" id="A0A9Q1HJ08"/>
<organism evidence="1 2">
    <name type="scientific">Holothuria leucospilota</name>
    <name type="common">Black long sea cucumber</name>
    <name type="synonym">Mertensiothuria leucospilota</name>
    <dbReference type="NCBI Taxonomy" id="206669"/>
    <lineage>
        <taxon>Eukaryota</taxon>
        <taxon>Metazoa</taxon>
        <taxon>Echinodermata</taxon>
        <taxon>Eleutherozoa</taxon>
        <taxon>Echinozoa</taxon>
        <taxon>Holothuroidea</taxon>
        <taxon>Aspidochirotacea</taxon>
        <taxon>Aspidochirotida</taxon>
        <taxon>Holothuriidae</taxon>
        <taxon>Holothuria</taxon>
    </lineage>
</organism>